<name>A0A318ENQ4_9GAMM</name>
<dbReference type="Proteomes" id="UP000248330">
    <property type="component" value="Unassembled WGS sequence"/>
</dbReference>
<dbReference type="InterPro" id="IPR001647">
    <property type="entry name" value="HTH_TetR"/>
</dbReference>
<dbReference type="OrthoDB" id="2356263at2"/>
<evidence type="ECO:0000256" key="2">
    <source>
        <dbReference type="ARBA" id="ARBA00023125"/>
    </source>
</evidence>
<dbReference type="EMBL" id="QICN01000001">
    <property type="protein sequence ID" value="PXV71136.1"/>
    <property type="molecule type" value="Genomic_DNA"/>
</dbReference>
<dbReference type="Gene3D" id="1.10.10.60">
    <property type="entry name" value="Homeodomain-like"/>
    <property type="match status" value="1"/>
</dbReference>
<dbReference type="PRINTS" id="PR00455">
    <property type="entry name" value="HTHTETR"/>
</dbReference>
<evidence type="ECO:0000256" key="3">
    <source>
        <dbReference type="ARBA" id="ARBA00023163"/>
    </source>
</evidence>
<evidence type="ECO:0000313" key="7">
    <source>
        <dbReference type="Proteomes" id="UP000248330"/>
    </source>
</evidence>
<dbReference type="GO" id="GO:0000976">
    <property type="term" value="F:transcription cis-regulatory region binding"/>
    <property type="evidence" value="ECO:0007669"/>
    <property type="project" value="TreeGrafter"/>
</dbReference>
<dbReference type="RefSeq" id="WP_110263282.1">
    <property type="nucleotide sequence ID" value="NZ_CAWNXA010000001.1"/>
</dbReference>
<keyword evidence="2 4" id="KW-0238">DNA-binding</keyword>
<dbReference type="PROSITE" id="PS50977">
    <property type="entry name" value="HTH_TETR_2"/>
    <property type="match status" value="1"/>
</dbReference>
<dbReference type="Pfam" id="PF00440">
    <property type="entry name" value="TetR_N"/>
    <property type="match status" value="1"/>
</dbReference>
<evidence type="ECO:0000256" key="1">
    <source>
        <dbReference type="ARBA" id="ARBA00023015"/>
    </source>
</evidence>
<comment type="caution">
    <text evidence="6">The sequence shown here is derived from an EMBL/GenBank/DDBJ whole genome shotgun (WGS) entry which is preliminary data.</text>
</comment>
<keyword evidence="1" id="KW-0805">Transcription regulation</keyword>
<keyword evidence="3" id="KW-0804">Transcription</keyword>
<dbReference type="Gene3D" id="1.10.357.10">
    <property type="entry name" value="Tetracycline Repressor, domain 2"/>
    <property type="match status" value="1"/>
</dbReference>
<proteinExistence type="predicted"/>
<dbReference type="InterPro" id="IPR050109">
    <property type="entry name" value="HTH-type_TetR-like_transc_reg"/>
</dbReference>
<dbReference type="GO" id="GO:0003700">
    <property type="term" value="F:DNA-binding transcription factor activity"/>
    <property type="evidence" value="ECO:0007669"/>
    <property type="project" value="TreeGrafter"/>
</dbReference>
<evidence type="ECO:0000259" key="5">
    <source>
        <dbReference type="PROSITE" id="PS50977"/>
    </source>
</evidence>
<protein>
    <submittedName>
        <fullName evidence="6">TetR family transcriptional regulator</fullName>
    </submittedName>
</protein>
<feature type="domain" description="HTH tetR-type" evidence="5">
    <location>
        <begin position="12"/>
        <end position="72"/>
    </location>
</feature>
<dbReference type="InterPro" id="IPR015292">
    <property type="entry name" value="Tscrpt_reg_YbiH_C"/>
</dbReference>
<evidence type="ECO:0000256" key="4">
    <source>
        <dbReference type="PROSITE-ProRule" id="PRU00335"/>
    </source>
</evidence>
<feature type="DNA-binding region" description="H-T-H motif" evidence="4">
    <location>
        <begin position="35"/>
        <end position="54"/>
    </location>
</feature>
<organism evidence="6 7">
    <name type="scientific">Sinimarinibacterium flocculans</name>
    <dbReference type="NCBI Taxonomy" id="985250"/>
    <lineage>
        <taxon>Bacteria</taxon>
        <taxon>Pseudomonadati</taxon>
        <taxon>Pseudomonadota</taxon>
        <taxon>Gammaproteobacteria</taxon>
        <taxon>Nevskiales</taxon>
        <taxon>Nevskiaceae</taxon>
        <taxon>Sinimarinibacterium</taxon>
    </lineage>
</organism>
<dbReference type="PANTHER" id="PTHR30055">
    <property type="entry name" value="HTH-TYPE TRANSCRIPTIONAL REGULATOR RUTR"/>
    <property type="match status" value="1"/>
</dbReference>
<gene>
    <name evidence="6" type="ORF">C8D93_101177</name>
</gene>
<dbReference type="AlphaFoldDB" id="A0A318ENQ4"/>
<dbReference type="InterPro" id="IPR009057">
    <property type="entry name" value="Homeodomain-like_sf"/>
</dbReference>
<sequence length="220" mass="23534">MSDDTRSPIDPAATHAALLAAGAELFAEHGYAATRVRDIAARAGANLAAISYHFGGKQELYMAVLEHEAARMIAQHPLSQPDHADDPVAQLRDVIGGLLGRVLADDERGLIQRLLLREMFSPSEALPLLVERVQKPQFALVLSAVTAVAGPHVPPDRLRLAGLSLVAQCLFYLSARPVVERIVPDVVSAGGRTRLVEHLTDYNLAALQALRAAHAEPGDA</sequence>
<dbReference type="PANTHER" id="PTHR30055:SF234">
    <property type="entry name" value="HTH-TYPE TRANSCRIPTIONAL REGULATOR BETI"/>
    <property type="match status" value="1"/>
</dbReference>
<accession>A0A318ENQ4</accession>
<evidence type="ECO:0000313" key="6">
    <source>
        <dbReference type="EMBL" id="PXV71136.1"/>
    </source>
</evidence>
<dbReference type="InterPro" id="IPR036271">
    <property type="entry name" value="Tet_transcr_reg_TetR-rel_C_sf"/>
</dbReference>
<dbReference type="Pfam" id="PF09209">
    <property type="entry name" value="CecR_C"/>
    <property type="match status" value="1"/>
</dbReference>
<dbReference type="SUPFAM" id="SSF48498">
    <property type="entry name" value="Tetracyclin repressor-like, C-terminal domain"/>
    <property type="match status" value="1"/>
</dbReference>
<reference evidence="6 7" key="1">
    <citation type="submission" date="2018-04" db="EMBL/GenBank/DDBJ databases">
        <title>Genomic Encyclopedia of Type Strains, Phase IV (KMG-IV): sequencing the most valuable type-strain genomes for metagenomic binning, comparative biology and taxonomic classification.</title>
        <authorList>
            <person name="Goeker M."/>
        </authorList>
    </citation>
    <scope>NUCLEOTIDE SEQUENCE [LARGE SCALE GENOMIC DNA]</scope>
    <source>
        <strain evidence="6 7">DSM 104150</strain>
    </source>
</reference>
<keyword evidence="7" id="KW-1185">Reference proteome</keyword>
<dbReference type="SUPFAM" id="SSF46689">
    <property type="entry name" value="Homeodomain-like"/>
    <property type="match status" value="1"/>
</dbReference>